<feature type="domain" description="RING-type" evidence="4">
    <location>
        <begin position="256"/>
        <end position="297"/>
    </location>
</feature>
<dbReference type="Gene3D" id="3.30.40.10">
    <property type="entry name" value="Zinc/RING finger domain, C3HC4 (zinc finger)"/>
    <property type="match status" value="1"/>
</dbReference>
<dbReference type="InterPro" id="IPR001841">
    <property type="entry name" value="Znf_RING"/>
</dbReference>
<accession>S8C0M3</accession>
<evidence type="ECO:0000256" key="3">
    <source>
        <dbReference type="SAM" id="Phobius"/>
    </source>
</evidence>
<evidence type="ECO:0000313" key="6">
    <source>
        <dbReference type="Proteomes" id="UP000015453"/>
    </source>
</evidence>
<dbReference type="PROSITE" id="PS50089">
    <property type="entry name" value="ZF_RING_2"/>
    <property type="match status" value="1"/>
</dbReference>
<dbReference type="SMART" id="SM00184">
    <property type="entry name" value="RING"/>
    <property type="match status" value="1"/>
</dbReference>
<evidence type="ECO:0000259" key="4">
    <source>
        <dbReference type="PROSITE" id="PS50089"/>
    </source>
</evidence>
<dbReference type="EMBL" id="AUSU01009654">
    <property type="protein sequence ID" value="EPS57981.1"/>
    <property type="molecule type" value="Genomic_DNA"/>
</dbReference>
<feature type="transmembrane region" description="Helical" evidence="3">
    <location>
        <begin position="46"/>
        <end position="67"/>
    </location>
</feature>
<dbReference type="PANTHER" id="PTHR46225">
    <property type="entry name" value="C3H4 TYPE ZINC FINGER PROTEIN"/>
    <property type="match status" value="1"/>
</dbReference>
<feature type="transmembrane region" description="Helical" evidence="3">
    <location>
        <begin position="79"/>
        <end position="101"/>
    </location>
</feature>
<dbReference type="Proteomes" id="UP000015453">
    <property type="component" value="Unassembled WGS sequence"/>
</dbReference>
<name>S8C0M3_9LAMI</name>
<feature type="compositionally biased region" description="Polar residues" evidence="2">
    <location>
        <begin position="117"/>
        <end position="128"/>
    </location>
</feature>
<keyword evidence="1" id="KW-0863">Zinc-finger</keyword>
<dbReference type="PANTHER" id="PTHR46225:SF1">
    <property type="entry name" value="RING_U-BOX SUPERFAMILY PROTEIN"/>
    <property type="match status" value="1"/>
</dbReference>
<protein>
    <recommendedName>
        <fullName evidence="4">RING-type domain-containing protein</fullName>
    </recommendedName>
</protein>
<feature type="transmembrane region" description="Helical" evidence="3">
    <location>
        <begin position="169"/>
        <end position="194"/>
    </location>
</feature>
<sequence>PSPGFALGLAVRVSRSRWYRFMRKVFHYQNGSGSDLGPNPFDSKNWMLMEFIALTVQISLIAYTLMISKAEKPAWPMRIWSSGYAVACSLSILLLYCRYSLVHHRTPENDSTDSDIEQQTNGDEQQSRNQPLVNRFKTWLELLFAVWFVTGNVWMFDSRFGSYHRAPKLHLLCISILAWNAVSYSFPFLLFLLLCCCVPLLSTLVGYNINTGSPARGASDEVLAALPSWKLNGVVGGASKNQVSHRNPNLNDWGECCICLAKYRVKEEIRQLPCLHVFHLNCVDQWLRIISCCPLCKQGIQK</sequence>
<keyword evidence="3" id="KW-0472">Membrane</keyword>
<dbReference type="GO" id="GO:0008270">
    <property type="term" value="F:zinc ion binding"/>
    <property type="evidence" value="ECO:0007669"/>
    <property type="project" value="UniProtKB-KW"/>
</dbReference>
<keyword evidence="1" id="KW-0862">Zinc</keyword>
<dbReference type="InterPro" id="IPR013083">
    <property type="entry name" value="Znf_RING/FYVE/PHD"/>
</dbReference>
<evidence type="ECO:0000313" key="5">
    <source>
        <dbReference type="EMBL" id="EPS57981.1"/>
    </source>
</evidence>
<keyword evidence="3" id="KW-0812">Transmembrane</keyword>
<evidence type="ECO:0000256" key="2">
    <source>
        <dbReference type="SAM" id="MobiDB-lite"/>
    </source>
</evidence>
<dbReference type="AlphaFoldDB" id="S8C0M3"/>
<feature type="transmembrane region" description="Helical" evidence="3">
    <location>
        <begin position="138"/>
        <end position="157"/>
    </location>
</feature>
<dbReference type="Pfam" id="PF13639">
    <property type="entry name" value="zf-RING_2"/>
    <property type="match status" value="1"/>
</dbReference>
<reference evidence="5 6" key="1">
    <citation type="journal article" date="2013" name="BMC Genomics">
        <title>The miniature genome of a carnivorous plant Genlisea aurea contains a low number of genes and short non-coding sequences.</title>
        <authorList>
            <person name="Leushkin E.V."/>
            <person name="Sutormin R.A."/>
            <person name="Nabieva E.R."/>
            <person name="Penin A.A."/>
            <person name="Kondrashov A.S."/>
            <person name="Logacheva M.D."/>
        </authorList>
    </citation>
    <scope>NUCLEOTIDE SEQUENCE [LARGE SCALE GENOMIC DNA]</scope>
</reference>
<dbReference type="OrthoDB" id="8062037at2759"/>
<dbReference type="SUPFAM" id="SSF57850">
    <property type="entry name" value="RING/U-box"/>
    <property type="match status" value="1"/>
</dbReference>
<evidence type="ECO:0000256" key="1">
    <source>
        <dbReference type="PROSITE-ProRule" id="PRU00175"/>
    </source>
</evidence>
<comment type="caution">
    <text evidence="5">The sequence shown here is derived from an EMBL/GenBank/DDBJ whole genome shotgun (WGS) entry which is preliminary data.</text>
</comment>
<keyword evidence="3" id="KW-1133">Transmembrane helix</keyword>
<organism evidence="5 6">
    <name type="scientific">Genlisea aurea</name>
    <dbReference type="NCBI Taxonomy" id="192259"/>
    <lineage>
        <taxon>Eukaryota</taxon>
        <taxon>Viridiplantae</taxon>
        <taxon>Streptophyta</taxon>
        <taxon>Embryophyta</taxon>
        <taxon>Tracheophyta</taxon>
        <taxon>Spermatophyta</taxon>
        <taxon>Magnoliopsida</taxon>
        <taxon>eudicotyledons</taxon>
        <taxon>Gunneridae</taxon>
        <taxon>Pentapetalae</taxon>
        <taxon>asterids</taxon>
        <taxon>lamiids</taxon>
        <taxon>Lamiales</taxon>
        <taxon>Lentibulariaceae</taxon>
        <taxon>Genlisea</taxon>
    </lineage>
</organism>
<keyword evidence="6" id="KW-1185">Reference proteome</keyword>
<proteinExistence type="predicted"/>
<keyword evidence="1" id="KW-0479">Metal-binding</keyword>
<feature type="non-terminal residue" evidence="5">
    <location>
        <position position="1"/>
    </location>
</feature>
<feature type="region of interest" description="Disordered" evidence="2">
    <location>
        <begin position="106"/>
        <end position="128"/>
    </location>
</feature>
<gene>
    <name evidence="5" type="ORF">M569_16836</name>
</gene>